<evidence type="ECO:0000313" key="2">
    <source>
        <dbReference type="EMBL" id="MDT2809410.1"/>
    </source>
</evidence>
<dbReference type="RefSeq" id="WP_270596648.1">
    <property type="nucleotide sequence ID" value="NZ_JAQESC010000001.1"/>
</dbReference>
<gene>
    <name evidence="2" type="ORF">P7H43_02725</name>
</gene>
<dbReference type="Pfam" id="PF06691">
    <property type="entry name" value="DUF1189"/>
    <property type="match status" value="1"/>
</dbReference>
<feature type="transmembrane region" description="Helical" evidence="1">
    <location>
        <begin position="170"/>
        <end position="203"/>
    </location>
</feature>
<protein>
    <submittedName>
        <fullName evidence="2">DUF1189 domain-containing protein</fullName>
    </submittedName>
</protein>
<feature type="transmembrane region" description="Helical" evidence="1">
    <location>
        <begin position="215"/>
        <end position="237"/>
    </location>
</feature>
<dbReference type="Proteomes" id="UP001256711">
    <property type="component" value="Unassembled WGS sequence"/>
</dbReference>
<dbReference type="AlphaFoldDB" id="A0AAW8U0G4"/>
<evidence type="ECO:0000256" key="1">
    <source>
        <dbReference type="SAM" id="Phobius"/>
    </source>
</evidence>
<feature type="transmembrane region" description="Helical" evidence="1">
    <location>
        <begin position="28"/>
        <end position="48"/>
    </location>
</feature>
<reference evidence="2" key="1">
    <citation type="submission" date="2023-03" db="EMBL/GenBank/DDBJ databases">
        <authorList>
            <person name="Shen W."/>
            <person name="Cai J."/>
        </authorList>
    </citation>
    <scope>NUCLEOTIDE SEQUENCE</scope>
    <source>
        <strain evidence="2">B226-2</strain>
    </source>
</reference>
<comment type="caution">
    <text evidence="2">The sequence shown here is derived from an EMBL/GenBank/DDBJ whole genome shotgun (WGS) entry which is preliminary data.</text>
</comment>
<evidence type="ECO:0000313" key="3">
    <source>
        <dbReference type="Proteomes" id="UP001256711"/>
    </source>
</evidence>
<keyword evidence="1" id="KW-0812">Transmembrane</keyword>
<proteinExistence type="predicted"/>
<accession>A0AAW8U0G4</accession>
<organism evidence="2 3">
    <name type="scientific">Enterococcus asini</name>
    <dbReference type="NCBI Taxonomy" id="57732"/>
    <lineage>
        <taxon>Bacteria</taxon>
        <taxon>Bacillati</taxon>
        <taxon>Bacillota</taxon>
        <taxon>Bacilli</taxon>
        <taxon>Lactobacillales</taxon>
        <taxon>Enterococcaceae</taxon>
        <taxon>Enterococcus</taxon>
    </lineage>
</organism>
<dbReference type="EMBL" id="JARQBJ010000001">
    <property type="protein sequence ID" value="MDT2809410.1"/>
    <property type="molecule type" value="Genomic_DNA"/>
</dbReference>
<dbReference type="InterPro" id="IPR009574">
    <property type="entry name" value="DUF1189"/>
</dbReference>
<keyword evidence="1" id="KW-0472">Membrane</keyword>
<name>A0AAW8U0G4_9ENTE</name>
<keyword evidence="1" id="KW-1133">Transmembrane helix</keyword>
<sequence>MTLRQLFIASLSRFQDLKNARRLSFGKVVLYLLCLSLVMAIPITTQIWQAFQNLQADTQEIAAKIPDFTIQDGKLTTADATEGFIYQTDSIIFTFDPEGKRNANDIAKDQLGNFLSVGLLPDKVVISMPATNLSTQLLGSNQLELKYSQGLTSLDGAHIRAYLGESRIPWWILALSILISIYPAFINLLMTVLISAFGGVIMIGFRRVSLSYFETLKILIFSATLPVILSVIVSLLVPSFDTSVFIILASLFIFSQAIKDLPKRPLPNQPK</sequence>